<dbReference type="EMBL" id="CP097320">
    <property type="protein sequence ID" value="UQX11407.1"/>
    <property type="molecule type" value="Genomic_DNA"/>
</dbReference>
<sequence>MILESKSRHLLCQVLNDSVACVGRFTDPQTGVQCNLVSVNPAGSLHFGGGDMDEIDVGVRLDYRTYHALDWTVVADVDGMIFTHDHTRHGMRVNPRVAQGF</sequence>
<accession>A0ABY4QMC8</accession>
<evidence type="ECO:0000313" key="2">
    <source>
        <dbReference type="Proteomes" id="UP001056610"/>
    </source>
</evidence>
<reference evidence="1" key="1">
    <citation type="submission" date="2022-05" db="EMBL/GenBank/DDBJ databases">
        <title>A methanotrophic Mycobacterium dominates a cave microbial ecosystem.</title>
        <authorList>
            <person name="Van Spanning R.J.M."/>
            <person name="Guan Q."/>
            <person name="Melkonian C."/>
            <person name="Gallant J."/>
            <person name="Polerecky L."/>
            <person name="Flot J.-F."/>
            <person name="Brandt B.W."/>
            <person name="Braster M."/>
            <person name="Iturbe Espinoza P."/>
            <person name="Aerts J."/>
            <person name="Meima-Franke M."/>
            <person name="Piersma S.R."/>
            <person name="Bunduc C."/>
            <person name="Ummels R."/>
            <person name="Pain A."/>
            <person name="Fleming E.J."/>
            <person name="van der Wel N."/>
            <person name="Gherman V.D."/>
            <person name="Sarbu S.M."/>
            <person name="Bodelier P.L.E."/>
            <person name="Bitter W."/>
        </authorList>
    </citation>
    <scope>NUCLEOTIDE SEQUENCE</scope>
    <source>
        <strain evidence="1">Sulfur Cave</strain>
    </source>
</reference>
<name>A0ABY4QMC8_9MYCO</name>
<proteinExistence type="predicted"/>
<dbReference type="RefSeq" id="WP_219068415.1">
    <property type="nucleotide sequence ID" value="NZ_CAJUXY010000037.1"/>
</dbReference>
<dbReference type="Proteomes" id="UP001056610">
    <property type="component" value="Chromosome"/>
</dbReference>
<protein>
    <submittedName>
        <fullName evidence="1">Uncharacterized protein</fullName>
    </submittedName>
</protein>
<organism evidence="1 2">
    <name type="scientific">Candidatus Mycobacterium methanotrophicum</name>
    <dbReference type="NCBI Taxonomy" id="2943498"/>
    <lineage>
        <taxon>Bacteria</taxon>
        <taxon>Bacillati</taxon>
        <taxon>Actinomycetota</taxon>
        <taxon>Actinomycetes</taxon>
        <taxon>Mycobacteriales</taxon>
        <taxon>Mycobacteriaceae</taxon>
        <taxon>Mycobacterium</taxon>
    </lineage>
</organism>
<evidence type="ECO:0000313" key="1">
    <source>
        <dbReference type="EMBL" id="UQX11407.1"/>
    </source>
</evidence>
<gene>
    <name evidence="1" type="ORF">M5I08_02470</name>
</gene>
<keyword evidence="2" id="KW-1185">Reference proteome</keyword>